<feature type="transmembrane region" description="Helical" evidence="1">
    <location>
        <begin position="83"/>
        <end position="105"/>
    </location>
</feature>
<dbReference type="PANTHER" id="PTHR34781">
    <property type="entry name" value="TRANSMEMBRANE PROTEIN"/>
    <property type="match status" value="1"/>
</dbReference>
<name>A0ABM3ZSG8_ZIZJJ</name>
<gene>
    <name evidence="3" type="primary">LOC107427931</name>
</gene>
<dbReference type="RefSeq" id="XP_060667422.1">
    <property type="nucleotide sequence ID" value="XM_060811439.1"/>
</dbReference>
<protein>
    <submittedName>
        <fullName evidence="3">Uncharacterized protein LOC107427931</fullName>
    </submittedName>
</protein>
<dbReference type="Proteomes" id="UP001652623">
    <property type="component" value="Chromosome 9"/>
</dbReference>
<dbReference type="GeneID" id="107427931"/>
<evidence type="ECO:0000313" key="2">
    <source>
        <dbReference type="Proteomes" id="UP001652623"/>
    </source>
</evidence>
<keyword evidence="1" id="KW-1133">Transmembrane helix</keyword>
<evidence type="ECO:0000256" key="1">
    <source>
        <dbReference type="SAM" id="Phobius"/>
    </source>
</evidence>
<organism evidence="2 3">
    <name type="scientific">Ziziphus jujuba</name>
    <name type="common">Chinese jujube</name>
    <name type="synonym">Ziziphus sativa</name>
    <dbReference type="NCBI Taxonomy" id="326968"/>
    <lineage>
        <taxon>Eukaryota</taxon>
        <taxon>Viridiplantae</taxon>
        <taxon>Streptophyta</taxon>
        <taxon>Embryophyta</taxon>
        <taxon>Tracheophyta</taxon>
        <taxon>Spermatophyta</taxon>
        <taxon>Magnoliopsida</taxon>
        <taxon>eudicotyledons</taxon>
        <taxon>Gunneridae</taxon>
        <taxon>Pentapetalae</taxon>
        <taxon>rosids</taxon>
        <taxon>fabids</taxon>
        <taxon>Rosales</taxon>
        <taxon>Rhamnaceae</taxon>
        <taxon>Paliureae</taxon>
        <taxon>Ziziphus</taxon>
    </lineage>
</organism>
<sequence length="122" mass="13184">MRTTDQQSRILYDLTSMIIAILKSPPLPCLPIPTPYTGVGVEPSSPSSRRNVVVSQTSSPTSFASLFLGISLALMLFGSVTFVIGFLLMPFVIGLVMVFYVFEIVSNLSQLGRSILLPPCVS</sequence>
<accession>A0ABM3ZSG8</accession>
<proteinExistence type="predicted"/>
<dbReference type="PANTHER" id="PTHR34781:SF10">
    <property type="entry name" value="PROTEIN, PUTATIVE-RELATED"/>
    <property type="match status" value="1"/>
</dbReference>
<reference evidence="3" key="1">
    <citation type="submission" date="2025-08" db="UniProtKB">
        <authorList>
            <consortium name="RefSeq"/>
        </authorList>
    </citation>
    <scope>IDENTIFICATION</scope>
    <source>
        <tissue evidence="3">Seedling</tissue>
    </source>
</reference>
<keyword evidence="2" id="KW-1185">Reference proteome</keyword>
<keyword evidence="1" id="KW-0812">Transmembrane</keyword>
<keyword evidence="1" id="KW-0472">Membrane</keyword>
<feature type="transmembrane region" description="Helical" evidence="1">
    <location>
        <begin position="59"/>
        <end position="77"/>
    </location>
</feature>
<evidence type="ECO:0000313" key="3">
    <source>
        <dbReference type="RefSeq" id="XP_060667422.1"/>
    </source>
</evidence>